<dbReference type="InterPro" id="IPR022651">
    <property type="entry name" value="S_layer_C"/>
</dbReference>
<proteinExistence type="predicted"/>
<dbReference type="Pfam" id="PF05123">
    <property type="entry name" value="S_layer_N"/>
    <property type="match status" value="1"/>
</dbReference>
<dbReference type="InParanoid" id="D7DRS7"/>
<feature type="domain" description="S-layer protein central" evidence="1">
    <location>
        <begin position="116"/>
        <end position="455"/>
    </location>
</feature>
<dbReference type="EMBL" id="CP002057">
    <property type="protein sequence ID" value="ADI35837.1"/>
    <property type="molecule type" value="Genomic_DNA"/>
</dbReference>
<evidence type="ECO:0000313" key="3">
    <source>
        <dbReference type="EMBL" id="ADI35837.1"/>
    </source>
</evidence>
<organism evidence="3 4">
    <name type="scientific">Methanococcus voltae (strain ATCC BAA-1334 / A3)</name>
    <dbReference type="NCBI Taxonomy" id="456320"/>
    <lineage>
        <taxon>Archaea</taxon>
        <taxon>Methanobacteriati</taxon>
        <taxon>Methanobacteriota</taxon>
        <taxon>Methanomada group</taxon>
        <taxon>Methanococci</taxon>
        <taxon>Methanococcales</taxon>
        <taxon>Methanococcaceae</taxon>
        <taxon>Methanococcus</taxon>
    </lineage>
</organism>
<name>D7DRS7_METV3</name>
<protein>
    <submittedName>
        <fullName evidence="3">S-layer protein</fullName>
    </submittedName>
</protein>
<keyword evidence="4" id="KW-1185">Reference proteome</keyword>
<gene>
    <name evidence="3" type="ordered locus">Mvol_0177</name>
</gene>
<dbReference type="InterPro" id="IPR022650">
    <property type="entry name" value="S_layer_central"/>
</dbReference>
<evidence type="ECO:0000259" key="2">
    <source>
        <dbReference type="Pfam" id="PF05124"/>
    </source>
</evidence>
<evidence type="ECO:0000313" key="4">
    <source>
        <dbReference type="Proteomes" id="UP000007722"/>
    </source>
</evidence>
<dbReference type="STRING" id="456320.Mvol_0177"/>
<evidence type="ECO:0000259" key="1">
    <source>
        <dbReference type="Pfam" id="PF05123"/>
    </source>
</evidence>
<feature type="domain" description="S-layer protein outer" evidence="2">
    <location>
        <begin position="34"/>
        <end position="546"/>
    </location>
</feature>
<accession>D7DRS7</accession>
<dbReference type="Proteomes" id="UP000007722">
    <property type="component" value="Chromosome"/>
</dbReference>
<dbReference type="HOGENOM" id="CLU_016296_0_0_2"/>
<dbReference type="eggNOG" id="arCOG03418">
    <property type="taxonomic scope" value="Archaea"/>
</dbReference>
<reference evidence="3 4" key="1">
    <citation type="submission" date="2010-05" db="EMBL/GenBank/DDBJ databases">
        <title>Complete sequence of Methanococcus voltae A3.</title>
        <authorList>
            <consortium name="US DOE Joint Genome Institute"/>
            <person name="Lucas S."/>
            <person name="Copeland A."/>
            <person name="Lapidus A."/>
            <person name="Cheng J.-F."/>
            <person name="Bruce D."/>
            <person name="Goodwin L."/>
            <person name="Pitluck S."/>
            <person name="Lowry S."/>
            <person name="Clum A."/>
            <person name="Land M."/>
            <person name="Hauser L."/>
            <person name="Kyrpides N."/>
            <person name="Mikhailova N."/>
            <person name="Whitman W.B."/>
            <person name="Woyke T."/>
        </authorList>
    </citation>
    <scope>NUCLEOTIDE SEQUENCE [LARGE SCALE GENOMIC DNA]</scope>
    <source>
        <strain evidence="4">ATCC BAA-1334 / A3</strain>
    </source>
</reference>
<dbReference type="OrthoDB" id="92388at2157"/>
<dbReference type="AlphaFoldDB" id="D7DRS7"/>
<dbReference type="NCBIfam" id="TIGR01564">
    <property type="entry name" value="S_layer_MJ"/>
    <property type="match status" value="1"/>
</dbReference>
<sequence>MVRSIVKAGAIIAGSTMLASAMATGVFAIEQIGDVEDFSKKVVVDGNSNVDIVVGSNAKAGDVISAAEITAKIGNLLYTEQSSETGSAKLSIKAASESDDYNLLGNTKVALSATGDNALFVASADDDYADTLANTAYFGDDTDLDAKDGAVSLGRLSTLAEVKDTDPFDWFNNDDDAYEFLMARLTKESNDKWAVKENELSYAVLSFKDDNETFDGLTSLCPGKEIPFLGEDYIIMGMSCDKDKITLGKEVFQGVIKEGDTYSVNGLDVKVDSVLVSTDSSGNEEYKISLKILKDGKVIAEKFDTAPTNLMAGGIGVRMFRAWKDVSNEYGFVEVVITDKLVGMPLGEEYIPDWEAYAVAKKSGKLVYLDDIEKSDYKVGIALKYVGDDKDSLSSGKEVDILNYASLKLDDDDNKATTLNVLFKMNNEKDVELNVGSKAGVLNSEITLESIEGSAIQPKGIKTPLAVLDSEVSLDSANKNLILIGGPVVNALSKELSSMSKIDITTNSDATLAVVNGVANGNDVLVVAGGDTETTNEAAKAFVELL</sequence>
<dbReference type="Pfam" id="PF05124">
    <property type="entry name" value="S_layer_C"/>
    <property type="match status" value="1"/>
</dbReference>
<dbReference type="KEGG" id="mvo:Mvol_0177"/>
<dbReference type="InterPro" id="IPR006454">
    <property type="entry name" value="S_layer_MJ"/>
</dbReference>